<proteinExistence type="predicted"/>
<comment type="caution">
    <text evidence="1">The sequence shown here is derived from an EMBL/GenBank/DDBJ whole genome shotgun (WGS) entry which is preliminary data.</text>
</comment>
<gene>
    <name evidence="1" type="ORF">EZS28_049492</name>
</gene>
<sequence>SLLGSRVWCGGRYGIVIPGNISSRRSSSSDSSALLCVGDIDLSLCLYYQFFSVEQDNSGFLEVCCCGYSGICGINILCTLLVDVVLCHGLSTVYIAACFIY</sequence>
<dbReference type="AlphaFoldDB" id="A0A5J4TBU1"/>
<dbReference type="EMBL" id="SNRW01035379">
    <property type="protein sequence ID" value="KAA6354980.1"/>
    <property type="molecule type" value="Genomic_DNA"/>
</dbReference>
<protein>
    <submittedName>
        <fullName evidence="1">Uncharacterized protein</fullName>
    </submittedName>
</protein>
<organism evidence="1 2">
    <name type="scientific">Streblomastix strix</name>
    <dbReference type="NCBI Taxonomy" id="222440"/>
    <lineage>
        <taxon>Eukaryota</taxon>
        <taxon>Metamonada</taxon>
        <taxon>Preaxostyla</taxon>
        <taxon>Oxymonadida</taxon>
        <taxon>Streblomastigidae</taxon>
        <taxon>Streblomastix</taxon>
    </lineage>
</organism>
<accession>A0A5J4TBU1</accession>
<evidence type="ECO:0000313" key="1">
    <source>
        <dbReference type="EMBL" id="KAA6354980.1"/>
    </source>
</evidence>
<evidence type="ECO:0000313" key="2">
    <source>
        <dbReference type="Proteomes" id="UP000324800"/>
    </source>
</evidence>
<name>A0A5J4TBU1_9EUKA</name>
<feature type="non-terminal residue" evidence="1">
    <location>
        <position position="1"/>
    </location>
</feature>
<reference evidence="1 2" key="1">
    <citation type="submission" date="2019-03" db="EMBL/GenBank/DDBJ databases">
        <title>Single cell metagenomics reveals metabolic interactions within the superorganism composed of flagellate Streblomastix strix and complex community of Bacteroidetes bacteria on its surface.</title>
        <authorList>
            <person name="Treitli S.C."/>
            <person name="Kolisko M."/>
            <person name="Husnik F."/>
            <person name="Keeling P."/>
            <person name="Hampl V."/>
        </authorList>
    </citation>
    <scope>NUCLEOTIDE SEQUENCE [LARGE SCALE GENOMIC DNA]</scope>
    <source>
        <strain evidence="1">ST1C</strain>
    </source>
</reference>
<dbReference type="Proteomes" id="UP000324800">
    <property type="component" value="Unassembled WGS sequence"/>
</dbReference>